<protein>
    <submittedName>
        <fullName evidence="2">Glucan endo-1,3-alpha-glucosidase</fullName>
    </submittedName>
</protein>
<keyword evidence="3" id="KW-1185">Reference proteome</keyword>
<dbReference type="EMBL" id="JAOPGA020000356">
    <property type="protein sequence ID" value="KAL0478277.1"/>
    <property type="molecule type" value="Genomic_DNA"/>
</dbReference>
<feature type="signal peptide" evidence="1">
    <location>
        <begin position="1"/>
        <end position="18"/>
    </location>
</feature>
<dbReference type="AlphaFoldDB" id="A0AAW2YLZ0"/>
<dbReference type="InterPro" id="IPR005197">
    <property type="entry name" value="Glyco_hydro_71"/>
</dbReference>
<dbReference type="Gene3D" id="3.20.20.80">
    <property type="entry name" value="Glycosidases"/>
    <property type="match status" value="1"/>
</dbReference>
<evidence type="ECO:0000313" key="2">
    <source>
        <dbReference type="EMBL" id="KAL0478277.1"/>
    </source>
</evidence>
<keyword evidence="1" id="KW-0732">Signal</keyword>
<dbReference type="Pfam" id="PF03659">
    <property type="entry name" value="Glyco_hydro_71"/>
    <property type="match status" value="1"/>
</dbReference>
<dbReference type="CDD" id="cd11577">
    <property type="entry name" value="GH71"/>
    <property type="match status" value="1"/>
</dbReference>
<accession>A0AAW2YLZ0</accession>
<gene>
    <name evidence="2" type="ORF">AKO1_008537</name>
</gene>
<feature type="chain" id="PRO_5043419236" evidence="1">
    <location>
        <begin position="19"/>
        <end position="441"/>
    </location>
</feature>
<proteinExistence type="predicted"/>
<dbReference type="GO" id="GO:0051118">
    <property type="term" value="F:glucan endo-1,3-alpha-glucosidase activity"/>
    <property type="evidence" value="ECO:0007669"/>
    <property type="project" value="InterPro"/>
</dbReference>
<comment type="caution">
    <text evidence="2">The sequence shown here is derived from an EMBL/GenBank/DDBJ whole genome shotgun (WGS) entry which is preliminary data.</text>
</comment>
<reference evidence="2 3" key="1">
    <citation type="submission" date="2024-03" db="EMBL/GenBank/DDBJ databases">
        <title>The Acrasis kona genome and developmental transcriptomes reveal deep origins of eukaryotic multicellular pathways.</title>
        <authorList>
            <person name="Sheikh S."/>
            <person name="Fu C.-J."/>
            <person name="Brown M.W."/>
            <person name="Baldauf S.L."/>
        </authorList>
    </citation>
    <scope>NUCLEOTIDE SEQUENCE [LARGE SCALE GENOMIC DNA]</scope>
    <source>
        <strain evidence="2 3">ATCC MYA-3509</strain>
    </source>
</reference>
<organism evidence="2 3">
    <name type="scientific">Acrasis kona</name>
    <dbReference type="NCBI Taxonomy" id="1008807"/>
    <lineage>
        <taxon>Eukaryota</taxon>
        <taxon>Discoba</taxon>
        <taxon>Heterolobosea</taxon>
        <taxon>Tetramitia</taxon>
        <taxon>Eutetramitia</taxon>
        <taxon>Acrasidae</taxon>
        <taxon>Acrasis</taxon>
    </lineage>
</organism>
<evidence type="ECO:0000313" key="3">
    <source>
        <dbReference type="Proteomes" id="UP001431209"/>
    </source>
</evidence>
<sequence>MKAVLFAVFLALVCAVSSRKLLSSISVSNTSATNEPRYVFAHYMIGNSYATTQEMFKIDLIHAVGMGVDGFALNLGPEDWMWDRVEKLYTAARDFPNFKLFFSFDMHRMGDPNAIVEWIRRFSNRPNTYKYNNKIFVSTFAGESQSFGESGPNEGWNNKIKNPLRNQGIEIFFVPAWTAMGPNNFFDRNWVVDGAFSWNSWPNGGSPMTTAEDDIYMNGARQKGKAYMAPLSPWFYTHLPQWNKNFLYKSEFLLLDRWEQMLRIKPEMIEIVTWNDWGESSYLGPIQGAKPENSDVYVDGYDHIAFREMSIPFLQAYKNGQDQPTINKDAFFFWYRPHSKNAGCGDGYGRPERWDLVEDNVYVVVFATSDAQMVINTGGQSRGFPVRAGVNRVSTQFVVGSQSFELQRNGQPILKATGSVPVYDNCPKGTYNFNCITGVGK</sequence>
<evidence type="ECO:0000256" key="1">
    <source>
        <dbReference type="SAM" id="SignalP"/>
    </source>
</evidence>
<name>A0AAW2YLZ0_9EUKA</name>
<dbReference type="Proteomes" id="UP001431209">
    <property type="component" value="Unassembled WGS sequence"/>
</dbReference>